<keyword evidence="2" id="KW-1185">Reference proteome</keyword>
<proteinExistence type="predicted"/>
<dbReference type="Proteomes" id="UP001172102">
    <property type="component" value="Unassembled WGS sequence"/>
</dbReference>
<evidence type="ECO:0000313" key="1">
    <source>
        <dbReference type="EMBL" id="KAK0707346.1"/>
    </source>
</evidence>
<dbReference type="AlphaFoldDB" id="A0AA40DN61"/>
<gene>
    <name evidence="1" type="ORF">B0H67DRAFT_308643</name>
</gene>
<protein>
    <submittedName>
        <fullName evidence="1">Uncharacterized protein</fullName>
    </submittedName>
</protein>
<organism evidence="1 2">
    <name type="scientific">Lasiosphaeris hirsuta</name>
    <dbReference type="NCBI Taxonomy" id="260670"/>
    <lineage>
        <taxon>Eukaryota</taxon>
        <taxon>Fungi</taxon>
        <taxon>Dikarya</taxon>
        <taxon>Ascomycota</taxon>
        <taxon>Pezizomycotina</taxon>
        <taxon>Sordariomycetes</taxon>
        <taxon>Sordariomycetidae</taxon>
        <taxon>Sordariales</taxon>
        <taxon>Lasiosphaeriaceae</taxon>
        <taxon>Lasiosphaeris</taxon>
    </lineage>
</organism>
<dbReference type="EMBL" id="JAUKUA010000006">
    <property type="protein sequence ID" value="KAK0707346.1"/>
    <property type="molecule type" value="Genomic_DNA"/>
</dbReference>
<comment type="caution">
    <text evidence="1">The sequence shown here is derived from an EMBL/GenBank/DDBJ whole genome shotgun (WGS) entry which is preliminary data.</text>
</comment>
<accession>A0AA40DN61</accession>
<reference evidence="1" key="1">
    <citation type="submission" date="2023-06" db="EMBL/GenBank/DDBJ databases">
        <title>Genome-scale phylogeny and comparative genomics of the fungal order Sordariales.</title>
        <authorList>
            <consortium name="Lawrence Berkeley National Laboratory"/>
            <person name="Hensen N."/>
            <person name="Bonometti L."/>
            <person name="Westerberg I."/>
            <person name="Brannstrom I.O."/>
            <person name="Guillou S."/>
            <person name="Cros-Aarteil S."/>
            <person name="Calhoun S."/>
            <person name="Haridas S."/>
            <person name="Kuo A."/>
            <person name="Mondo S."/>
            <person name="Pangilinan J."/>
            <person name="Riley R."/>
            <person name="Labutti K."/>
            <person name="Andreopoulos B."/>
            <person name="Lipzen A."/>
            <person name="Chen C."/>
            <person name="Yanf M."/>
            <person name="Daum C."/>
            <person name="Ng V."/>
            <person name="Clum A."/>
            <person name="Steindorff A."/>
            <person name="Ohm R."/>
            <person name="Martin F."/>
            <person name="Silar P."/>
            <person name="Natvig D."/>
            <person name="Lalanne C."/>
            <person name="Gautier V."/>
            <person name="Ament-Velasquez S.L."/>
            <person name="Kruys A."/>
            <person name="Hutchinson M.I."/>
            <person name="Powell A.J."/>
            <person name="Barry K."/>
            <person name="Miller A.N."/>
            <person name="Grigoriev I.V."/>
            <person name="Debuchy R."/>
            <person name="Gladieux P."/>
            <person name="Thoren M.H."/>
            <person name="Johannesson H."/>
        </authorList>
    </citation>
    <scope>NUCLEOTIDE SEQUENCE</scope>
    <source>
        <strain evidence="1">SMH4607-1</strain>
    </source>
</reference>
<evidence type="ECO:0000313" key="2">
    <source>
        <dbReference type="Proteomes" id="UP001172102"/>
    </source>
</evidence>
<name>A0AA40DN61_9PEZI</name>
<sequence length="128" mass="14433">MLYSDYLIPVVDLVGESIFWPRSYNIEPSGEISLGIHPLFELLDMYRRHKATGPHDKLFALLAMCSDLPKLTAAGLILDGVLEAAIDPDVNPSVFKRLMLERKGDRFQPTEPLLKSVARSPHRICIIF</sequence>